<accession>A0A087G064</accession>
<dbReference type="Proteomes" id="UP000029120">
    <property type="component" value="Unassembled WGS sequence"/>
</dbReference>
<dbReference type="EMBL" id="KL980770">
    <property type="protein sequence ID" value="KFK23266.1"/>
    <property type="molecule type" value="Genomic_DNA"/>
</dbReference>
<organism evidence="1 2">
    <name type="scientific">Arabis alpina</name>
    <name type="common">Alpine rock-cress</name>
    <dbReference type="NCBI Taxonomy" id="50452"/>
    <lineage>
        <taxon>Eukaryota</taxon>
        <taxon>Viridiplantae</taxon>
        <taxon>Streptophyta</taxon>
        <taxon>Embryophyta</taxon>
        <taxon>Tracheophyta</taxon>
        <taxon>Spermatophyta</taxon>
        <taxon>Magnoliopsida</taxon>
        <taxon>eudicotyledons</taxon>
        <taxon>Gunneridae</taxon>
        <taxon>Pentapetalae</taxon>
        <taxon>rosids</taxon>
        <taxon>malvids</taxon>
        <taxon>Brassicales</taxon>
        <taxon>Brassicaceae</taxon>
        <taxon>Arabideae</taxon>
        <taxon>Arabis</taxon>
    </lineage>
</organism>
<proteinExistence type="predicted"/>
<protein>
    <submittedName>
        <fullName evidence="1">Uncharacterized protein</fullName>
    </submittedName>
</protein>
<reference evidence="2" key="1">
    <citation type="journal article" date="2015" name="Nat. Plants">
        <title>Genome expansion of Arabis alpina linked with retrotransposition and reduced symmetric DNA methylation.</title>
        <authorList>
            <person name="Willing E.M."/>
            <person name="Rawat V."/>
            <person name="Mandakova T."/>
            <person name="Maumus F."/>
            <person name="James G.V."/>
            <person name="Nordstroem K.J."/>
            <person name="Becker C."/>
            <person name="Warthmann N."/>
            <person name="Chica C."/>
            <person name="Szarzynska B."/>
            <person name="Zytnicki M."/>
            <person name="Albani M.C."/>
            <person name="Kiefer C."/>
            <person name="Bergonzi S."/>
            <person name="Castaings L."/>
            <person name="Mateos J.L."/>
            <person name="Berns M.C."/>
            <person name="Bujdoso N."/>
            <person name="Piofczyk T."/>
            <person name="de Lorenzo L."/>
            <person name="Barrero-Sicilia C."/>
            <person name="Mateos I."/>
            <person name="Piednoel M."/>
            <person name="Hagmann J."/>
            <person name="Chen-Min-Tao R."/>
            <person name="Iglesias-Fernandez R."/>
            <person name="Schuster S.C."/>
            <person name="Alonso-Blanco C."/>
            <person name="Roudier F."/>
            <person name="Carbonero P."/>
            <person name="Paz-Ares J."/>
            <person name="Davis S.J."/>
            <person name="Pecinka A."/>
            <person name="Quesneville H."/>
            <person name="Colot V."/>
            <person name="Lysak M.A."/>
            <person name="Weigel D."/>
            <person name="Coupland G."/>
            <person name="Schneeberger K."/>
        </authorList>
    </citation>
    <scope>NUCLEOTIDE SEQUENCE [LARGE SCALE GENOMIC DNA]</scope>
    <source>
        <strain evidence="2">cv. Pajares</strain>
    </source>
</reference>
<dbReference type="AlphaFoldDB" id="A0A087G064"/>
<name>A0A087G064_ARAAL</name>
<evidence type="ECO:0000313" key="1">
    <source>
        <dbReference type="EMBL" id="KFK23266.1"/>
    </source>
</evidence>
<evidence type="ECO:0000313" key="2">
    <source>
        <dbReference type="Proteomes" id="UP000029120"/>
    </source>
</evidence>
<keyword evidence="2" id="KW-1185">Reference proteome</keyword>
<gene>
    <name evidence="1" type="ORF">AALP_AAs46730U000100</name>
</gene>
<sequence length="38" mass="4074">MSLPQFQIFSGLSVAPQTSFSVCEISDGSLLLEELVEA</sequence>
<dbReference type="Gramene" id="KFK23266">
    <property type="protein sequence ID" value="KFK23266"/>
    <property type="gene ID" value="AALP_AAs46730U000100"/>
</dbReference>